<evidence type="ECO:0000256" key="3">
    <source>
        <dbReference type="ARBA" id="ARBA00022475"/>
    </source>
</evidence>
<keyword evidence="6 7" id="KW-0472">Membrane</keyword>
<dbReference type="InterPro" id="IPR010627">
    <property type="entry name" value="Prepilin_pept_A24_N"/>
</dbReference>
<keyword evidence="4 7" id="KW-0812">Transmembrane</keyword>
<feature type="transmembrane region" description="Helical" evidence="7">
    <location>
        <begin position="288"/>
        <end position="307"/>
    </location>
</feature>
<feature type="transmembrane region" description="Helical" evidence="7">
    <location>
        <begin position="264"/>
        <end position="282"/>
    </location>
</feature>
<dbReference type="AlphaFoldDB" id="A0A1C3EHI7"/>
<feature type="transmembrane region" description="Helical" evidence="7">
    <location>
        <begin position="92"/>
        <end position="111"/>
    </location>
</feature>
<evidence type="ECO:0000256" key="7">
    <source>
        <dbReference type="SAM" id="Phobius"/>
    </source>
</evidence>
<feature type="transmembrane region" description="Helical" evidence="7">
    <location>
        <begin position="141"/>
        <end position="160"/>
    </location>
</feature>
<comment type="caution">
    <text evidence="10">The sequence shown here is derived from an EMBL/GenBank/DDBJ whole genome shotgun (WGS) entry which is preliminary data.</text>
</comment>
<dbReference type="InterPro" id="IPR050882">
    <property type="entry name" value="Prepilin_peptidase/N-MTase"/>
</dbReference>
<sequence length="434" mass="48765">MLDLPAWFILSTLFILGSMVGSFLNVAVWRIPRHDDWIQSLKGVVYPPSACPGCRTPILSRDNVPILGWLLLRGRCRACGIRISWRYPAIEALNGILWVVLYLAIVPQGYFHEASASCVWTELLPGDATVVSRDGIFTRALWHYVYFLVLIEGLLVATLIDFDLQIIPDGVTVPMAIFGLAMPLVTGMTALWPVWFHDPELIRTLGLFFPEGMLSWWETWSIPSWISVWPRWHAIIFSLTGLMVGAGMIWLVRILGHWVFGQEAMGFGDVILGGVIGIYVGWQASIVVFFLAPAVALLSLGVTFPWIKNRAMPYGPYLSFATLVVILGWQPIMTRAEKFFAMGPLLFIIGAVMLVLLIASLWLVQGMKRLLGIRDEWPIEDEWTSADQLIFFANRQPEATMSQPGSNSTWNGELASQGRIHSAKWRGHTLPWKN</sequence>
<evidence type="ECO:0000313" key="10">
    <source>
        <dbReference type="EMBL" id="ODA32697.1"/>
    </source>
</evidence>
<name>A0A1C3EHI7_9PLAN</name>
<feature type="transmembrane region" description="Helical" evidence="7">
    <location>
        <begin position="314"/>
        <end position="333"/>
    </location>
</feature>
<keyword evidence="11" id="KW-1185">Reference proteome</keyword>
<dbReference type="Pfam" id="PF06750">
    <property type="entry name" value="A24_N_bact"/>
    <property type="match status" value="1"/>
</dbReference>
<evidence type="ECO:0000256" key="1">
    <source>
        <dbReference type="ARBA" id="ARBA00004651"/>
    </source>
</evidence>
<evidence type="ECO:0000256" key="6">
    <source>
        <dbReference type="ARBA" id="ARBA00023136"/>
    </source>
</evidence>
<evidence type="ECO:0000256" key="5">
    <source>
        <dbReference type="ARBA" id="ARBA00022989"/>
    </source>
</evidence>
<dbReference type="RefSeq" id="WP_068847210.1">
    <property type="nucleotide sequence ID" value="NZ_LYDR01000063.1"/>
</dbReference>
<protein>
    <recommendedName>
        <fullName evidence="12">Peptidase A24A N-terminal domain-containing protein</fullName>
    </recommendedName>
</protein>
<dbReference type="InterPro" id="IPR000045">
    <property type="entry name" value="Prepilin_IV_endopep_pep"/>
</dbReference>
<evidence type="ECO:0000256" key="4">
    <source>
        <dbReference type="ARBA" id="ARBA00022692"/>
    </source>
</evidence>
<keyword evidence="3" id="KW-1003">Cell membrane</keyword>
<dbReference type="STRING" id="1841610.A6X21_20335"/>
<dbReference type="Proteomes" id="UP000094828">
    <property type="component" value="Unassembled WGS sequence"/>
</dbReference>
<proteinExistence type="inferred from homology"/>
<comment type="subcellular location">
    <subcellularLocation>
        <location evidence="1">Cell membrane</location>
        <topology evidence="1">Multi-pass membrane protein</topology>
    </subcellularLocation>
</comment>
<evidence type="ECO:0000313" key="11">
    <source>
        <dbReference type="Proteomes" id="UP000094828"/>
    </source>
</evidence>
<feature type="transmembrane region" description="Helical" evidence="7">
    <location>
        <begin position="339"/>
        <end position="364"/>
    </location>
</feature>
<feature type="domain" description="Prepilin type IV endopeptidase peptidase" evidence="8">
    <location>
        <begin position="149"/>
        <end position="297"/>
    </location>
</feature>
<dbReference type="EMBL" id="LYDR01000063">
    <property type="protein sequence ID" value="ODA32697.1"/>
    <property type="molecule type" value="Genomic_DNA"/>
</dbReference>
<accession>A0A1C3EHI7</accession>
<dbReference type="PANTHER" id="PTHR30487">
    <property type="entry name" value="TYPE 4 PREPILIN-LIKE PROTEINS LEADER PEPTIDE-PROCESSING ENZYME"/>
    <property type="match status" value="1"/>
</dbReference>
<evidence type="ECO:0000259" key="9">
    <source>
        <dbReference type="Pfam" id="PF06750"/>
    </source>
</evidence>
<evidence type="ECO:0000256" key="2">
    <source>
        <dbReference type="ARBA" id="ARBA00005801"/>
    </source>
</evidence>
<dbReference type="Pfam" id="PF01478">
    <property type="entry name" value="Peptidase_A24"/>
    <property type="match status" value="1"/>
</dbReference>
<feature type="transmembrane region" description="Helical" evidence="7">
    <location>
        <begin position="232"/>
        <end position="252"/>
    </location>
</feature>
<dbReference type="GO" id="GO:0006465">
    <property type="term" value="P:signal peptide processing"/>
    <property type="evidence" value="ECO:0007669"/>
    <property type="project" value="TreeGrafter"/>
</dbReference>
<evidence type="ECO:0000259" key="8">
    <source>
        <dbReference type="Pfam" id="PF01478"/>
    </source>
</evidence>
<comment type="similarity">
    <text evidence="2">Belongs to the peptidase A24 family.</text>
</comment>
<dbReference type="GO" id="GO:0005886">
    <property type="term" value="C:plasma membrane"/>
    <property type="evidence" value="ECO:0007669"/>
    <property type="project" value="UniProtKB-SubCell"/>
</dbReference>
<reference evidence="10 11" key="1">
    <citation type="submission" date="2016-05" db="EMBL/GenBank/DDBJ databases">
        <title>Genomic and physiological characterization of Planctopirus sp. isolated from fresh water lake.</title>
        <authorList>
            <person name="Subhash Y."/>
            <person name="Ramana C."/>
        </authorList>
    </citation>
    <scope>NUCLEOTIDE SEQUENCE [LARGE SCALE GENOMIC DNA]</scope>
    <source>
        <strain evidence="10 11">JC280</strain>
    </source>
</reference>
<dbReference type="PANTHER" id="PTHR30487:SF0">
    <property type="entry name" value="PREPILIN LEADER PEPTIDASE_N-METHYLTRANSFERASE-RELATED"/>
    <property type="match status" value="1"/>
</dbReference>
<feature type="domain" description="Prepilin peptidase A24 N-terminal" evidence="9">
    <location>
        <begin position="15"/>
        <end position="104"/>
    </location>
</feature>
<dbReference type="GO" id="GO:0004190">
    <property type="term" value="F:aspartic-type endopeptidase activity"/>
    <property type="evidence" value="ECO:0007669"/>
    <property type="project" value="InterPro"/>
</dbReference>
<gene>
    <name evidence="10" type="ORF">A6X21_20335</name>
</gene>
<feature type="transmembrane region" description="Helical" evidence="7">
    <location>
        <begin position="172"/>
        <end position="195"/>
    </location>
</feature>
<feature type="transmembrane region" description="Helical" evidence="7">
    <location>
        <begin position="6"/>
        <end position="29"/>
    </location>
</feature>
<evidence type="ECO:0008006" key="12">
    <source>
        <dbReference type="Google" id="ProtNLM"/>
    </source>
</evidence>
<keyword evidence="5 7" id="KW-1133">Transmembrane helix</keyword>
<organism evidence="10 11">
    <name type="scientific">Planctopirus hydrillae</name>
    <dbReference type="NCBI Taxonomy" id="1841610"/>
    <lineage>
        <taxon>Bacteria</taxon>
        <taxon>Pseudomonadati</taxon>
        <taxon>Planctomycetota</taxon>
        <taxon>Planctomycetia</taxon>
        <taxon>Planctomycetales</taxon>
        <taxon>Planctomycetaceae</taxon>
        <taxon>Planctopirus</taxon>
    </lineage>
</organism>